<reference evidence="4" key="1">
    <citation type="submission" date="2003-06" db="EMBL/GenBank/DDBJ databases">
        <title>The complete genome sequence of Haemophilus ducreyi.</title>
        <authorList>
            <person name="Munson R.S. Jr."/>
            <person name="Ray W.C."/>
            <person name="Mahairas G."/>
            <person name="Sabo P."/>
            <person name="Mungur R."/>
            <person name="Johnson L."/>
            <person name="Nguyen D."/>
            <person name="Wang J."/>
            <person name="Forst C."/>
            <person name="Hood L."/>
        </authorList>
    </citation>
    <scope>NUCLEOTIDE SEQUENCE [LARGE SCALE GENOMIC DNA]</scope>
    <source>
        <strain evidence="4">35000HP / ATCC 700724</strain>
    </source>
</reference>
<dbReference type="Proteomes" id="UP000001022">
    <property type="component" value="Chromosome"/>
</dbReference>
<name>G1UB94_HAEDU</name>
<dbReference type="Pfam" id="PF07811">
    <property type="entry name" value="TadE"/>
    <property type="match status" value="1"/>
</dbReference>
<feature type="transmembrane region" description="Helical" evidence="1">
    <location>
        <begin position="12"/>
        <end position="35"/>
    </location>
</feature>
<evidence type="ECO:0000259" key="2">
    <source>
        <dbReference type="Pfam" id="PF07811"/>
    </source>
</evidence>
<keyword evidence="1" id="KW-1133">Transmembrane helix</keyword>
<dbReference type="eggNOG" id="COG4961">
    <property type="taxonomic scope" value="Bacteria"/>
</dbReference>
<keyword evidence="1" id="KW-0812">Transmembrane</keyword>
<evidence type="ECO:0000256" key="1">
    <source>
        <dbReference type="SAM" id="Phobius"/>
    </source>
</evidence>
<dbReference type="HOGENOM" id="CLU_124819_1_0_6"/>
<organism evidence="3 4">
    <name type="scientific">Haemophilus ducreyi (strain 35000HP / ATCC 700724)</name>
    <dbReference type="NCBI Taxonomy" id="233412"/>
    <lineage>
        <taxon>Bacteria</taxon>
        <taxon>Pseudomonadati</taxon>
        <taxon>Pseudomonadota</taxon>
        <taxon>Gammaproteobacteria</taxon>
        <taxon>Pasteurellales</taxon>
        <taxon>Pasteurellaceae</taxon>
        <taxon>Haemophilus</taxon>
    </lineage>
</organism>
<feature type="domain" description="TadE-like" evidence="2">
    <location>
        <begin position="14"/>
        <end position="56"/>
    </location>
</feature>
<proteinExistence type="predicted"/>
<keyword evidence="4" id="KW-1185">Reference proteome</keyword>
<dbReference type="OrthoDB" id="6555614at2"/>
<dbReference type="EMBL" id="AE017143">
    <property type="protein sequence ID" value="AAP96121.1"/>
    <property type="molecule type" value="Genomic_DNA"/>
</dbReference>
<evidence type="ECO:0000313" key="4">
    <source>
        <dbReference type="Proteomes" id="UP000001022"/>
    </source>
</evidence>
<accession>G1UB94</accession>
<evidence type="ECO:0000313" key="3">
    <source>
        <dbReference type="EMBL" id="AAP96121.1"/>
    </source>
</evidence>
<sequence>MKKAIHRFINNVKGVAVVEFSLTIGLFLFVLFMILEACRIVVLGSYLDLSVTEAARFARKMPAGTKNYKEVFEKHIQPPDTFWAFISHGGKVEVQSVQYFKTIKELADKTPTKLNSNSSSGSAFAEYSFKYPYKPMFFITPEQAVQRLFERKIVVLQEYEKDQKISKK</sequence>
<dbReference type="InterPro" id="IPR012495">
    <property type="entry name" value="TadE-like_dom"/>
</dbReference>
<dbReference type="AlphaFoldDB" id="G1UB94"/>
<protein>
    <submittedName>
        <fullName evidence="3">Tight adherence protein E</fullName>
    </submittedName>
</protein>
<dbReference type="KEGG" id="hdu:HD_1300"/>
<keyword evidence="1" id="KW-0472">Membrane</keyword>
<dbReference type="RefSeq" id="WP_010945170.1">
    <property type="nucleotide sequence ID" value="NC_002940.2"/>
</dbReference>
<gene>
    <name evidence="3" type="primary">tadE</name>
    <name evidence="3" type="ordered locus">HD_1300</name>
</gene>
<dbReference type="STRING" id="233412.HD_1300"/>